<dbReference type="STRING" id="321339.SAMN05444340_11513"/>
<accession>A0A1H3LZD7</accession>
<dbReference type="Proteomes" id="UP000199286">
    <property type="component" value="Unassembled WGS sequence"/>
</dbReference>
<organism evidence="2 3">
    <name type="scientific">Citreimonas salinaria</name>
    <dbReference type="NCBI Taxonomy" id="321339"/>
    <lineage>
        <taxon>Bacteria</taxon>
        <taxon>Pseudomonadati</taxon>
        <taxon>Pseudomonadota</taxon>
        <taxon>Alphaproteobacteria</taxon>
        <taxon>Rhodobacterales</taxon>
        <taxon>Roseobacteraceae</taxon>
        <taxon>Citreimonas</taxon>
    </lineage>
</organism>
<comment type="similarity">
    <text evidence="1">Belongs to the UPF0145 family.</text>
</comment>
<gene>
    <name evidence="2" type="ORF">SAMN05444340_11513</name>
</gene>
<dbReference type="EMBL" id="FNPF01000015">
    <property type="protein sequence ID" value="SDY69696.1"/>
    <property type="molecule type" value="Genomic_DNA"/>
</dbReference>
<reference evidence="2 3" key="1">
    <citation type="submission" date="2016-10" db="EMBL/GenBank/DDBJ databases">
        <authorList>
            <person name="de Groot N.N."/>
        </authorList>
    </citation>
    <scope>NUCLEOTIDE SEQUENCE [LARGE SCALE GENOMIC DNA]</scope>
    <source>
        <strain evidence="2 3">DSM 26880</strain>
    </source>
</reference>
<dbReference type="AlphaFoldDB" id="A0A1H3LZD7"/>
<proteinExistence type="inferred from homology"/>
<dbReference type="RefSeq" id="WP_177177939.1">
    <property type="nucleotide sequence ID" value="NZ_FNPF01000015.1"/>
</dbReference>
<dbReference type="Gene3D" id="3.30.110.70">
    <property type="entry name" value="Hypothetical protein apc22750. Chain B"/>
    <property type="match status" value="1"/>
</dbReference>
<evidence type="ECO:0000256" key="1">
    <source>
        <dbReference type="ARBA" id="ARBA00010751"/>
    </source>
</evidence>
<dbReference type="PANTHER" id="PTHR34068">
    <property type="entry name" value="UPF0145 PROTEIN YBJQ"/>
    <property type="match status" value="1"/>
</dbReference>
<evidence type="ECO:0000313" key="3">
    <source>
        <dbReference type="Proteomes" id="UP000199286"/>
    </source>
</evidence>
<protein>
    <submittedName>
        <fullName evidence="2">Uncharacterized conserved protein YbjQ, UPF0145 family</fullName>
    </submittedName>
</protein>
<keyword evidence="3" id="KW-1185">Reference proteome</keyword>
<dbReference type="SUPFAM" id="SSF117782">
    <property type="entry name" value="YbjQ-like"/>
    <property type="match status" value="1"/>
</dbReference>
<dbReference type="InterPro" id="IPR002765">
    <property type="entry name" value="UPF0145_YbjQ-like"/>
</dbReference>
<dbReference type="Pfam" id="PF01906">
    <property type="entry name" value="YbjQ_1"/>
    <property type="match status" value="1"/>
</dbReference>
<evidence type="ECO:0000313" key="2">
    <source>
        <dbReference type="EMBL" id="SDY69696.1"/>
    </source>
</evidence>
<name>A0A1H3LZD7_9RHOB</name>
<dbReference type="InterPro" id="IPR035439">
    <property type="entry name" value="UPF0145_dom_sf"/>
</dbReference>
<sequence>MLITTTEWITPPQDCEVVAIGIVEANSTRATSAMKDSLAGVRDFFGGRSKTYSTMFEALLEDVYKELEEKARNAPSVDAVVGLRTNLIPLGGTKLVGLQAIGTAVGFRKKGPAQSIPDSPAPKQ</sequence>